<evidence type="ECO:0000256" key="4">
    <source>
        <dbReference type="ARBA" id="ARBA00023163"/>
    </source>
</evidence>
<evidence type="ECO:0000313" key="7">
    <source>
        <dbReference type="Proteomes" id="UP000648801"/>
    </source>
</evidence>
<dbReference type="Gene3D" id="1.10.10.60">
    <property type="entry name" value="Homeodomain-like"/>
    <property type="match status" value="1"/>
</dbReference>
<evidence type="ECO:0000313" key="6">
    <source>
        <dbReference type="EMBL" id="GGA75337.1"/>
    </source>
</evidence>
<evidence type="ECO:0000259" key="5">
    <source>
        <dbReference type="Pfam" id="PF04198"/>
    </source>
</evidence>
<proteinExistence type="inferred from homology"/>
<dbReference type="GO" id="GO:0030246">
    <property type="term" value="F:carbohydrate binding"/>
    <property type="evidence" value="ECO:0007669"/>
    <property type="project" value="InterPro"/>
</dbReference>
<reference evidence="6" key="2">
    <citation type="submission" date="2020-09" db="EMBL/GenBank/DDBJ databases">
        <authorList>
            <person name="Sun Q."/>
            <person name="Zhou Y."/>
        </authorList>
    </citation>
    <scope>NUCLEOTIDE SEQUENCE</scope>
    <source>
        <strain evidence="6">CGMCC 1.15447</strain>
    </source>
</reference>
<dbReference type="Proteomes" id="UP000648801">
    <property type="component" value="Unassembled WGS sequence"/>
</dbReference>
<organism evidence="6 7">
    <name type="scientific">Edaphobacter acidisoli</name>
    <dbReference type="NCBI Taxonomy" id="2040573"/>
    <lineage>
        <taxon>Bacteria</taxon>
        <taxon>Pseudomonadati</taxon>
        <taxon>Acidobacteriota</taxon>
        <taxon>Terriglobia</taxon>
        <taxon>Terriglobales</taxon>
        <taxon>Acidobacteriaceae</taxon>
        <taxon>Edaphobacter</taxon>
    </lineage>
</organism>
<comment type="caution">
    <text evidence="6">The sequence shown here is derived from an EMBL/GenBank/DDBJ whole genome shotgun (WGS) entry which is preliminary data.</text>
</comment>
<dbReference type="InterPro" id="IPR037171">
    <property type="entry name" value="NagB/RpiA_transferase-like"/>
</dbReference>
<reference evidence="6" key="1">
    <citation type="journal article" date="2014" name="Int. J. Syst. Evol. Microbiol.">
        <title>Complete genome sequence of Corynebacterium casei LMG S-19264T (=DSM 44701T), isolated from a smear-ripened cheese.</title>
        <authorList>
            <consortium name="US DOE Joint Genome Institute (JGI-PGF)"/>
            <person name="Walter F."/>
            <person name="Albersmeier A."/>
            <person name="Kalinowski J."/>
            <person name="Ruckert C."/>
        </authorList>
    </citation>
    <scope>NUCLEOTIDE SEQUENCE</scope>
    <source>
        <strain evidence="6">CGMCC 1.15447</strain>
    </source>
</reference>
<dbReference type="SUPFAM" id="SSF100950">
    <property type="entry name" value="NagB/RpiA/CoA transferase-like"/>
    <property type="match status" value="1"/>
</dbReference>
<feature type="domain" description="Sugar-binding" evidence="5">
    <location>
        <begin position="54"/>
        <end position="306"/>
    </location>
</feature>
<dbReference type="InterPro" id="IPR007324">
    <property type="entry name" value="Sugar-bd_dom_put"/>
</dbReference>
<accession>A0A916W8F9</accession>
<comment type="similarity">
    <text evidence="1">Belongs to the SorC transcriptional regulatory family.</text>
</comment>
<protein>
    <submittedName>
        <fullName evidence="6">DNA-binding transcriptional regulator</fullName>
    </submittedName>
</protein>
<dbReference type="InterPro" id="IPR051054">
    <property type="entry name" value="SorC_transcr_regulators"/>
</dbReference>
<evidence type="ECO:0000256" key="3">
    <source>
        <dbReference type="ARBA" id="ARBA00023125"/>
    </source>
</evidence>
<evidence type="ECO:0000256" key="1">
    <source>
        <dbReference type="ARBA" id="ARBA00010466"/>
    </source>
</evidence>
<gene>
    <name evidence="6" type="ORF">GCM10011507_28370</name>
</gene>
<evidence type="ECO:0000256" key="2">
    <source>
        <dbReference type="ARBA" id="ARBA00023015"/>
    </source>
</evidence>
<name>A0A916W8F9_9BACT</name>
<dbReference type="AlphaFoldDB" id="A0A916W8F9"/>
<sequence length="311" mass="33373">MTKIARLYYEQGLRQQAITDRLSIHQSTISRLLKRARSEGVVRISVAIPNGVFTEMEQALEERYGIQEAVVVDTLNHEENIARDLGTAAAFWIETRLKPGMVIGISSWSRSLIAMLDSLHQNDQGRDGTVVQILGGVGNTGSQYHANRLAHDLASRIKATPILLQAPAVVATAGARDVLSRDPAVKVVSNLFKKLDVALVGVGAVQPSSLLASSGNVFSVAELKKMQALGAVGDICLRFFDAQGAPIKSTLMDRVIGIDLPTLKKAKTVVGIAGGGRKLPAIHAALLGGWINVLITDRHTAEQLLSHKDKA</sequence>
<keyword evidence="4" id="KW-0804">Transcription</keyword>
<dbReference type="GO" id="GO:0003677">
    <property type="term" value="F:DNA binding"/>
    <property type="evidence" value="ECO:0007669"/>
    <property type="project" value="UniProtKB-KW"/>
</dbReference>
<keyword evidence="2" id="KW-0805">Transcription regulation</keyword>
<dbReference type="Pfam" id="PF04198">
    <property type="entry name" value="Sugar-bind"/>
    <property type="match status" value="1"/>
</dbReference>
<keyword evidence="3 6" id="KW-0238">DNA-binding</keyword>
<dbReference type="Gene3D" id="3.40.50.1360">
    <property type="match status" value="1"/>
</dbReference>
<dbReference type="PANTHER" id="PTHR34294">
    <property type="entry name" value="TRANSCRIPTIONAL REGULATOR-RELATED"/>
    <property type="match status" value="1"/>
</dbReference>
<keyword evidence="7" id="KW-1185">Reference proteome</keyword>
<dbReference type="EMBL" id="BMJB01000002">
    <property type="protein sequence ID" value="GGA75337.1"/>
    <property type="molecule type" value="Genomic_DNA"/>
</dbReference>